<keyword evidence="3" id="KW-0378">Hydrolase</keyword>
<evidence type="ECO:0000313" key="7">
    <source>
        <dbReference type="EMBL" id="MBF9305087.1"/>
    </source>
</evidence>
<dbReference type="GO" id="GO:0016787">
    <property type="term" value="F:hydrolase activity"/>
    <property type="evidence" value="ECO:0007669"/>
    <property type="project" value="UniProtKB-KW"/>
</dbReference>
<gene>
    <name evidence="7" type="ORF">I3V53_13665</name>
</gene>
<dbReference type="Proteomes" id="UP000622362">
    <property type="component" value="Unassembled WGS sequence"/>
</dbReference>
<dbReference type="PROSITE" id="PS51257">
    <property type="entry name" value="PROKAR_LIPOPROTEIN"/>
    <property type="match status" value="1"/>
</dbReference>
<name>A0A8I0W941_STAEP</name>
<dbReference type="Gene3D" id="2.40.50.90">
    <property type="match status" value="1"/>
</dbReference>
<feature type="compositionally biased region" description="Basic and acidic residues" evidence="4">
    <location>
        <begin position="45"/>
        <end position="77"/>
    </location>
</feature>
<keyword evidence="2" id="KW-0255">Endonuclease</keyword>
<feature type="region of interest" description="Disordered" evidence="4">
    <location>
        <begin position="300"/>
        <end position="330"/>
    </location>
</feature>
<dbReference type="Pfam" id="PF05901">
    <property type="entry name" value="Excalibur"/>
    <property type="match status" value="1"/>
</dbReference>
<dbReference type="SUPFAM" id="SSF50199">
    <property type="entry name" value="Staphylococcal nuclease"/>
    <property type="match status" value="1"/>
</dbReference>
<feature type="compositionally biased region" description="Low complexity" evidence="4">
    <location>
        <begin position="78"/>
        <end position="88"/>
    </location>
</feature>
<feature type="compositionally biased region" description="Low complexity" evidence="4">
    <location>
        <begin position="271"/>
        <end position="282"/>
    </location>
</feature>
<dbReference type="PANTHER" id="PTHR12302:SF3">
    <property type="entry name" value="SERINE_THREONINE-PROTEIN KINASE 31"/>
    <property type="match status" value="1"/>
</dbReference>
<dbReference type="InterPro" id="IPR016071">
    <property type="entry name" value="Staphylococal_nuclease_OB-fold"/>
</dbReference>
<dbReference type="SMART" id="SM00894">
    <property type="entry name" value="Excalibur"/>
    <property type="match status" value="1"/>
</dbReference>
<evidence type="ECO:0000256" key="3">
    <source>
        <dbReference type="ARBA" id="ARBA00022801"/>
    </source>
</evidence>
<keyword evidence="5" id="KW-0472">Membrane</keyword>
<evidence type="ECO:0000256" key="5">
    <source>
        <dbReference type="SAM" id="Phobius"/>
    </source>
</evidence>
<accession>A0A8I0W941</accession>
<dbReference type="PANTHER" id="PTHR12302">
    <property type="entry name" value="EBNA2 BINDING PROTEIN P100"/>
    <property type="match status" value="1"/>
</dbReference>
<dbReference type="SMART" id="SM00318">
    <property type="entry name" value="SNc"/>
    <property type="match status" value="1"/>
</dbReference>
<sequence length="330" mass="37090">MEVNQNKKETNGCLSCLGCFGIIFLILLLIGGCSAIFSDDNNNDNTDKISEEKNKSKKTEDTNKSNTSKESKKKYNENEQSVSQNNSIKKSEEKDKDNDESDIGTTNKIPVKLSSTVDGDTAKFIYKGKTETYRFLLIDTPETKHPRVGKQPFGQEASDRTAELLNNAKNIEIEFDIGQKEDKYNRKLAYIYVDGEMLNNILVKEGLAKVAYVYPPNTRYLETLESSQEQAKAEKMGIWSLDSAFKEDNEDNKEMNTSNNNENNAIENQVDNSLSNDSQSNDTEQSTSNVETFPNCTALRKVHPNGVPSNHPAYTSKFDRDGDNYACEVN</sequence>
<organism evidence="7 8">
    <name type="scientific">Staphylococcus epidermidis</name>
    <dbReference type="NCBI Taxonomy" id="1282"/>
    <lineage>
        <taxon>Bacteria</taxon>
        <taxon>Bacillati</taxon>
        <taxon>Bacillota</taxon>
        <taxon>Bacilli</taxon>
        <taxon>Bacillales</taxon>
        <taxon>Staphylococcaceae</taxon>
        <taxon>Staphylococcus</taxon>
    </lineage>
</organism>
<reference evidence="7" key="1">
    <citation type="submission" date="2020-11" db="EMBL/GenBank/DDBJ databases">
        <title>Molecular epidemiology and genomic profiles of multidrug-resistant bacteria collected from clinical sources in South Africa.</title>
        <authorList>
            <person name="Asante J."/>
            <person name="Amoako D.G."/>
        </authorList>
    </citation>
    <scope>NUCLEOTIDE SEQUENCE</scope>
    <source>
        <strain evidence="7">C68</strain>
    </source>
</reference>
<protein>
    <submittedName>
        <fullName evidence="7">Thermonuclease family protein</fullName>
    </submittedName>
</protein>
<evidence type="ECO:0000256" key="2">
    <source>
        <dbReference type="ARBA" id="ARBA00022759"/>
    </source>
</evidence>
<evidence type="ECO:0000259" key="6">
    <source>
        <dbReference type="PROSITE" id="PS50830"/>
    </source>
</evidence>
<dbReference type="GO" id="GO:0004519">
    <property type="term" value="F:endonuclease activity"/>
    <property type="evidence" value="ECO:0007669"/>
    <property type="project" value="UniProtKB-KW"/>
</dbReference>
<dbReference type="Pfam" id="PF00565">
    <property type="entry name" value="SNase"/>
    <property type="match status" value="1"/>
</dbReference>
<feature type="region of interest" description="Disordered" evidence="4">
    <location>
        <begin position="41"/>
        <end position="107"/>
    </location>
</feature>
<dbReference type="CDD" id="cd00175">
    <property type="entry name" value="SNc"/>
    <property type="match status" value="1"/>
</dbReference>
<keyword evidence="5" id="KW-0812">Transmembrane</keyword>
<feature type="transmembrane region" description="Helical" evidence="5">
    <location>
        <begin position="12"/>
        <end position="37"/>
    </location>
</feature>
<proteinExistence type="predicted"/>
<keyword evidence="5" id="KW-1133">Transmembrane helix</keyword>
<evidence type="ECO:0000313" key="8">
    <source>
        <dbReference type="Proteomes" id="UP000622362"/>
    </source>
</evidence>
<feature type="domain" description="TNase-like" evidence="6">
    <location>
        <begin position="107"/>
        <end position="241"/>
    </location>
</feature>
<dbReference type="InterPro" id="IPR008613">
    <property type="entry name" value="Excalibur_Ca-bd_domain"/>
</dbReference>
<evidence type="ECO:0000256" key="4">
    <source>
        <dbReference type="SAM" id="MobiDB-lite"/>
    </source>
</evidence>
<keyword evidence="1" id="KW-0540">Nuclease</keyword>
<feature type="region of interest" description="Disordered" evidence="4">
    <location>
        <begin position="271"/>
        <end position="290"/>
    </location>
</feature>
<dbReference type="PROSITE" id="PS50830">
    <property type="entry name" value="TNASE_3"/>
    <property type="match status" value="1"/>
</dbReference>
<dbReference type="AlphaFoldDB" id="A0A8I0W941"/>
<comment type="caution">
    <text evidence="7">The sequence shown here is derived from an EMBL/GenBank/DDBJ whole genome shotgun (WGS) entry which is preliminary data.</text>
</comment>
<evidence type="ECO:0000256" key="1">
    <source>
        <dbReference type="ARBA" id="ARBA00022722"/>
    </source>
</evidence>
<dbReference type="EMBL" id="JADPYN010000098">
    <property type="protein sequence ID" value="MBF9305087.1"/>
    <property type="molecule type" value="Genomic_DNA"/>
</dbReference>
<dbReference type="InterPro" id="IPR035437">
    <property type="entry name" value="SNase_OB-fold_sf"/>
</dbReference>
<dbReference type="RefSeq" id="WP_049431682.1">
    <property type="nucleotide sequence ID" value="NZ_JADPYN010000098.1"/>
</dbReference>